<dbReference type="AlphaFoldDB" id="A0A1G8R3I2"/>
<dbReference type="PANTHER" id="PTHR43434:SF1">
    <property type="entry name" value="PHOSPHOGLYCOLATE PHOSPHATASE"/>
    <property type="match status" value="1"/>
</dbReference>
<dbReference type="RefSeq" id="WP_093192316.1">
    <property type="nucleotide sequence ID" value="NZ_FNEV01000002.1"/>
</dbReference>
<dbReference type="PRINTS" id="PR00413">
    <property type="entry name" value="HADHALOGNASE"/>
</dbReference>
<dbReference type="SFLD" id="SFLDG01129">
    <property type="entry name" value="C1.5:_HAD__Beta-PGM__Phosphata"/>
    <property type="match status" value="1"/>
</dbReference>
<dbReference type="GO" id="GO:0008967">
    <property type="term" value="F:phosphoglycolate phosphatase activity"/>
    <property type="evidence" value="ECO:0007669"/>
    <property type="project" value="TreeGrafter"/>
</dbReference>
<dbReference type="Gene3D" id="3.40.50.1000">
    <property type="entry name" value="HAD superfamily/HAD-like"/>
    <property type="match status" value="1"/>
</dbReference>
<evidence type="ECO:0000313" key="3">
    <source>
        <dbReference type="EMBL" id="SDJ11532.1"/>
    </source>
</evidence>
<evidence type="ECO:0000256" key="2">
    <source>
        <dbReference type="ARBA" id="ARBA00022842"/>
    </source>
</evidence>
<proteinExistence type="predicted"/>
<dbReference type="Gene3D" id="1.10.150.240">
    <property type="entry name" value="Putative phosphatase, domain 2"/>
    <property type="match status" value="1"/>
</dbReference>
<reference evidence="4" key="1">
    <citation type="submission" date="2016-10" db="EMBL/GenBank/DDBJ databases">
        <authorList>
            <person name="Varghese N."/>
            <person name="Submissions S."/>
        </authorList>
    </citation>
    <scope>NUCLEOTIDE SEQUENCE [LARGE SCALE GENOMIC DNA]</scope>
    <source>
        <strain evidence="4">DSM 4771</strain>
    </source>
</reference>
<dbReference type="STRING" id="86666.SAMN04490247_0799"/>
<dbReference type="EMBL" id="FNEV01000002">
    <property type="protein sequence ID" value="SDJ11532.1"/>
    <property type="molecule type" value="Genomic_DNA"/>
</dbReference>
<keyword evidence="2" id="KW-0460">Magnesium</keyword>
<dbReference type="PANTHER" id="PTHR43434">
    <property type="entry name" value="PHOSPHOGLYCOLATE PHOSPHATASE"/>
    <property type="match status" value="1"/>
</dbReference>
<dbReference type="GO" id="GO:0006281">
    <property type="term" value="P:DNA repair"/>
    <property type="evidence" value="ECO:0007669"/>
    <property type="project" value="TreeGrafter"/>
</dbReference>
<dbReference type="InterPro" id="IPR006439">
    <property type="entry name" value="HAD-SF_hydro_IA"/>
</dbReference>
<gene>
    <name evidence="3" type="ORF">SAMN04490247_0799</name>
</gene>
<dbReference type="InterPro" id="IPR023198">
    <property type="entry name" value="PGP-like_dom2"/>
</dbReference>
<dbReference type="Pfam" id="PF00702">
    <property type="entry name" value="Hydrolase"/>
    <property type="match status" value="1"/>
</dbReference>
<organism evidence="3 4">
    <name type="scientific">Salimicrobium halophilum</name>
    <dbReference type="NCBI Taxonomy" id="86666"/>
    <lineage>
        <taxon>Bacteria</taxon>
        <taxon>Bacillati</taxon>
        <taxon>Bacillota</taxon>
        <taxon>Bacilli</taxon>
        <taxon>Bacillales</taxon>
        <taxon>Bacillaceae</taxon>
        <taxon>Salimicrobium</taxon>
    </lineage>
</organism>
<dbReference type="SFLD" id="SFLDS00003">
    <property type="entry name" value="Haloacid_Dehalogenase"/>
    <property type="match status" value="1"/>
</dbReference>
<dbReference type="InterPro" id="IPR023214">
    <property type="entry name" value="HAD_sf"/>
</dbReference>
<dbReference type="Proteomes" id="UP000199225">
    <property type="component" value="Unassembled WGS sequence"/>
</dbReference>
<dbReference type="OrthoDB" id="9792518at2"/>
<evidence type="ECO:0000256" key="1">
    <source>
        <dbReference type="ARBA" id="ARBA00022801"/>
    </source>
</evidence>
<protein>
    <submittedName>
        <fullName evidence="3">Adenosylhomocysteine nucleosidase</fullName>
    </submittedName>
</protein>
<name>A0A1G8R3I2_9BACI</name>
<evidence type="ECO:0000313" key="4">
    <source>
        <dbReference type="Proteomes" id="UP000199225"/>
    </source>
</evidence>
<dbReference type="GO" id="GO:0005829">
    <property type="term" value="C:cytosol"/>
    <property type="evidence" value="ECO:0007669"/>
    <property type="project" value="TreeGrafter"/>
</dbReference>
<sequence length="213" mass="23928">MTKAIIFDMDGTLFQTEMVLEHALEAVFSDLRSEGKWEGAAPVETYKEIMGVPLPVVWDTLLPKETDKVKEEMNERFQTYLISSIQEGKGALYPHVLETLADLKEEGYTLLVASNGLPDYLKAIVETYHLDHYISDVFSIARVASGDKGELVEKACNSYGVTKGMGVGDRLSDFKAAHRNRLKAIGCRFDFSKEEELKEADIIIDDLQELMNI</sequence>
<keyword evidence="1" id="KW-0378">Hydrolase</keyword>
<dbReference type="SUPFAM" id="SSF56784">
    <property type="entry name" value="HAD-like"/>
    <property type="match status" value="1"/>
</dbReference>
<accession>A0A1G8R3I2</accession>
<dbReference type="InterPro" id="IPR036412">
    <property type="entry name" value="HAD-like_sf"/>
</dbReference>
<keyword evidence="4" id="KW-1185">Reference proteome</keyword>
<dbReference type="InterPro" id="IPR050155">
    <property type="entry name" value="HAD-like_hydrolase_sf"/>
</dbReference>